<dbReference type="InterPro" id="IPR011990">
    <property type="entry name" value="TPR-like_helical_dom_sf"/>
</dbReference>
<accession>A0ABD2MG54</accession>
<feature type="compositionally biased region" description="Basic residues" evidence="1">
    <location>
        <begin position="185"/>
        <end position="198"/>
    </location>
</feature>
<dbReference type="PANTHER" id="PTHR21391">
    <property type="entry name" value="AT04489P-RELATED"/>
    <property type="match status" value="1"/>
</dbReference>
<feature type="region of interest" description="Disordered" evidence="1">
    <location>
        <begin position="179"/>
        <end position="205"/>
    </location>
</feature>
<dbReference type="EMBL" id="JABFTP020000001">
    <property type="protein sequence ID" value="KAL3265340.1"/>
    <property type="molecule type" value="Genomic_DNA"/>
</dbReference>
<organism evidence="2 3">
    <name type="scientific">Cryptolaemus montrouzieri</name>
    <dbReference type="NCBI Taxonomy" id="559131"/>
    <lineage>
        <taxon>Eukaryota</taxon>
        <taxon>Metazoa</taxon>
        <taxon>Ecdysozoa</taxon>
        <taxon>Arthropoda</taxon>
        <taxon>Hexapoda</taxon>
        <taxon>Insecta</taxon>
        <taxon>Pterygota</taxon>
        <taxon>Neoptera</taxon>
        <taxon>Endopterygota</taxon>
        <taxon>Coleoptera</taxon>
        <taxon>Polyphaga</taxon>
        <taxon>Cucujiformia</taxon>
        <taxon>Coccinelloidea</taxon>
        <taxon>Coccinellidae</taxon>
        <taxon>Scymninae</taxon>
        <taxon>Scymnini</taxon>
        <taxon>Cryptolaemus</taxon>
    </lineage>
</organism>
<comment type="caution">
    <text evidence="2">The sequence shown here is derived from an EMBL/GenBank/DDBJ whole genome shotgun (WGS) entry which is preliminary data.</text>
</comment>
<reference evidence="2 3" key="1">
    <citation type="journal article" date="2021" name="BMC Biol.">
        <title>Horizontally acquired antibacterial genes associated with adaptive radiation of ladybird beetles.</title>
        <authorList>
            <person name="Li H.S."/>
            <person name="Tang X.F."/>
            <person name="Huang Y.H."/>
            <person name="Xu Z.Y."/>
            <person name="Chen M.L."/>
            <person name="Du X.Y."/>
            <person name="Qiu B.Y."/>
            <person name="Chen P.T."/>
            <person name="Zhang W."/>
            <person name="Slipinski A."/>
            <person name="Escalona H.E."/>
            <person name="Waterhouse R.M."/>
            <person name="Zwick A."/>
            <person name="Pang H."/>
        </authorList>
    </citation>
    <scope>NUCLEOTIDE SEQUENCE [LARGE SCALE GENOMIC DNA]</scope>
    <source>
        <strain evidence="2">SYSU2018</strain>
    </source>
</reference>
<dbReference type="SUPFAM" id="SSF48452">
    <property type="entry name" value="TPR-like"/>
    <property type="match status" value="1"/>
</dbReference>
<keyword evidence="3" id="KW-1185">Reference proteome</keyword>
<dbReference type="PANTHER" id="PTHR21391:SF0">
    <property type="entry name" value="AT04489P-RELATED"/>
    <property type="match status" value="1"/>
</dbReference>
<gene>
    <name evidence="2" type="ORF">HHI36_009548</name>
</gene>
<proteinExistence type="predicted"/>
<name>A0ABD2MG54_9CUCU</name>
<dbReference type="Proteomes" id="UP001516400">
    <property type="component" value="Unassembled WGS sequence"/>
</dbReference>
<dbReference type="AlphaFoldDB" id="A0ABD2MG54"/>
<protein>
    <submittedName>
        <fullName evidence="2">Uncharacterized protein</fullName>
    </submittedName>
</protein>
<evidence type="ECO:0000256" key="1">
    <source>
        <dbReference type="SAM" id="MobiDB-lite"/>
    </source>
</evidence>
<evidence type="ECO:0000313" key="2">
    <source>
        <dbReference type="EMBL" id="KAL3265340.1"/>
    </source>
</evidence>
<evidence type="ECO:0000313" key="3">
    <source>
        <dbReference type="Proteomes" id="UP001516400"/>
    </source>
</evidence>
<sequence length="413" mass="47836">MNTRIDVLDSQYSSRKSVIDNAIRPKKIANVNQIPPDRLNEMIADHLLRQDNVKRGLQYYNQALAMNPQDPKLLQKRSDANRKYFRMEAGMADVQRSLKINPDDLSGINRLLKFLYLNGEFEKSLLLNMKYSKIRKQPPHFTDGVLECTRAIKVCVGKNAGHPLRDHFEIIRELAWKKNMSMQKGHPKRRKKRKKKKPTVATSTAHVFESVKPPKILRPYEPPGLDDEDSEDEQDIATDSIKPIVCMKKIAGFSNKVTKIHDVPMFRSSSRMSLRKRVSTTESRAESYQSLATVSLDSSLGGSLEYSEPPIHIPKVYMYMYHPLQRRTANIENYMSSMYLGELLQEKKFFTTLLERPGCSGYNVNANERIDDASKDGLHILYTAQEILRTRKPFYYIKYQELMTKSKKLKWII</sequence>
<dbReference type="Gene3D" id="1.25.40.10">
    <property type="entry name" value="Tetratricopeptide repeat domain"/>
    <property type="match status" value="1"/>
</dbReference>